<dbReference type="InterPro" id="IPR029787">
    <property type="entry name" value="Nucleotide_cyclase"/>
</dbReference>
<sequence>MSEEPKKMQEEENTSTKSIIDMMLGGGKTGTLDSESLIKETQKRVWSSLKKGYEYDYSIDESDTFLRKHVAQKLHMLVMFVDLVGSTDMALQLPPEKLGIIISSFSQEMRSVIRHHGGYVLKYVGDAVIGYFIAEESPLVVSDSAVNCARTMIDVIERGINPILSEYDYPELRVKIGMDFGENVIARYGSDQVRSHVDILGPAVSIAAKITALAKPNQILIGEDVYEKLHPSLKNLFEQIEWSDNRWSYQDKKTGRVYRVYAMHV</sequence>
<dbReference type="Gene3D" id="3.30.70.1230">
    <property type="entry name" value="Nucleotide cyclase"/>
    <property type="match status" value="1"/>
</dbReference>
<dbReference type="SUPFAM" id="SSF55073">
    <property type="entry name" value="Nucleotide cyclase"/>
    <property type="match status" value="1"/>
</dbReference>
<dbReference type="CDD" id="cd07302">
    <property type="entry name" value="CHD"/>
    <property type="match status" value="1"/>
</dbReference>
<gene>
    <name evidence="2" type="ORF">NCS_10552</name>
</gene>
<dbReference type="InterPro" id="IPR001054">
    <property type="entry name" value="A/G_cyclase"/>
</dbReference>
<dbReference type="AlphaFoldDB" id="A0A2H1FDA9"/>
<dbReference type="GO" id="GO:0009190">
    <property type="term" value="P:cyclic nucleotide biosynthetic process"/>
    <property type="evidence" value="ECO:0007669"/>
    <property type="project" value="InterPro"/>
</dbReference>
<dbReference type="OrthoDB" id="350295at2157"/>
<dbReference type="SMART" id="SM00044">
    <property type="entry name" value="CYCc"/>
    <property type="match status" value="1"/>
</dbReference>
<dbReference type="PROSITE" id="PS50125">
    <property type="entry name" value="GUANYLATE_CYCLASE_2"/>
    <property type="match status" value="1"/>
</dbReference>
<reference evidence="3" key="1">
    <citation type="submission" date="2017-03" db="EMBL/GenBank/DDBJ databases">
        <authorList>
            <person name="Herbold C."/>
        </authorList>
    </citation>
    <scope>NUCLEOTIDE SEQUENCE [LARGE SCALE GENOMIC DNA]</scope>
</reference>
<dbReference type="EMBL" id="LT841358">
    <property type="protein sequence ID" value="SMH70745.1"/>
    <property type="molecule type" value="Genomic_DNA"/>
</dbReference>
<organism evidence="2 3">
    <name type="scientific">Candidatus Nitrosotalea okcheonensis</name>
    <dbReference type="NCBI Taxonomy" id="1903276"/>
    <lineage>
        <taxon>Archaea</taxon>
        <taxon>Nitrososphaerota</taxon>
        <taxon>Nitrososphaeria</taxon>
        <taxon>Nitrosotaleales</taxon>
        <taxon>Nitrosotaleaceae</taxon>
        <taxon>Nitrosotalea</taxon>
    </lineage>
</organism>
<protein>
    <recommendedName>
        <fullName evidence="1">Guanylate cyclase domain-containing protein</fullName>
    </recommendedName>
</protein>
<dbReference type="PANTHER" id="PTHR43081">
    <property type="entry name" value="ADENYLATE CYCLASE, TERMINAL-DIFFERENTIATION SPECIFIC-RELATED"/>
    <property type="match status" value="1"/>
</dbReference>
<proteinExistence type="predicted"/>
<feature type="domain" description="Guanylate cyclase" evidence="1">
    <location>
        <begin position="77"/>
        <end position="211"/>
    </location>
</feature>
<evidence type="ECO:0000313" key="3">
    <source>
        <dbReference type="Proteomes" id="UP000230607"/>
    </source>
</evidence>
<dbReference type="RefSeq" id="WP_157926836.1">
    <property type="nucleotide sequence ID" value="NZ_LT841358.1"/>
</dbReference>
<keyword evidence="3" id="KW-1185">Reference proteome</keyword>
<dbReference type="PANTHER" id="PTHR43081:SF1">
    <property type="entry name" value="ADENYLATE CYCLASE, TERMINAL-DIFFERENTIATION SPECIFIC"/>
    <property type="match status" value="1"/>
</dbReference>
<evidence type="ECO:0000313" key="2">
    <source>
        <dbReference type="EMBL" id="SMH70745.1"/>
    </source>
</evidence>
<dbReference type="GO" id="GO:0035556">
    <property type="term" value="P:intracellular signal transduction"/>
    <property type="evidence" value="ECO:0007669"/>
    <property type="project" value="InterPro"/>
</dbReference>
<dbReference type="Pfam" id="PF00211">
    <property type="entry name" value="Guanylate_cyc"/>
    <property type="match status" value="1"/>
</dbReference>
<dbReference type="InterPro" id="IPR050697">
    <property type="entry name" value="Adenylyl/Guanylyl_Cyclase_3/4"/>
</dbReference>
<name>A0A2H1FDA9_9ARCH</name>
<accession>A0A2H1FDA9</accession>
<dbReference type="Proteomes" id="UP000230607">
    <property type="component" value="Chromosome 1"/>
</dbReference>
<evidence type="ECO:0000259" key="1">
    <source>
        <dbReference type="PROSITE" id="PS50125"/>
    </source>
</evidence>